<dbReference type="GO" id="GO:0032984">
    <property type="term" value="P:protein-containing complex disassembly"/>
    <property type="evidence" value="ECO:0007669"/>
    <property type="project" value="InterPro"/>
</dbReference>
<comment type="caution">
    <text evidence="3">The sequence shown here is derived from an EMBL/GenBank/DDBJ whole genome shotgun (WGS) entry which is preliminary data.</text>
</comment>
<sequence>MMSDANILVASSWRISMIAKVLRLTAPLTGCLLPSLEVLVPTVSFFWMALWQPGPLYYLYVHCFLSEDFDEAKLLSVANELGREIRVFTNTATSRSSDEISAPPNGIAWDEPDDFYDFTSEDYYHIIADKLGAQSQILKTRKMREAEAAARKARVTKAVIRFRFPDNYILEAKFQPSEKIQKLVDLLMKVLARPDLPFYLYTTPPKEQIKDFSKDFYSAGFAPGAIVYFSYDLPKDSELSKVASAGPYLREDVLSLNGLDFAREKIDPIHSDRETPIVEASRDASEPAQSAKKKQTKPKWLKL</sequence>
<proteinExistence type="predicted"/>
<evidence type="ECO:0000259" key="2">
    <source>
        <dbReference type="PROSITE" id="PS50033"/>
    </source>
</evidence>
<dbReference type="Gene3D" id="3.10.20.90">
    <property type="entry name" value="Phosphatidylinositol 3-kinase Catalytic Subunit, Chain A, domain 1"/>
    <property type="match status" value="1"/>
</dbReference>
<accession>A0AAV7H6C0</accession>
<dbReference type="InterPro" id="IPR001012">
    <property type="entry name" value="UBX_dom"/>
</dbReference>
<dbReference type="AlphaFoldDB" id="A0AAV7H6C0"/>
<dbReference type="Proteomes" id="UP000775213">
    <property type="component" value="Unassembled WGS sequence"/>
</dbReference>
<gene>
    <name evidence="3" type="ORF">IEQ34_006862</name>
</gene>
<dbReference type="PANTHER" id="PTHR47557:SF2">
    <property type="entry name" value="PLANT UBX DOMAIN-CONTAINING PROTEIN 1"/>
    <property type="match status" value="1"/>
</dbReference>
<dbReference type="InterPro" id="IPR029071">
    <property type="entry name" value="Ubiquitin-like_domsf"/>
</dbReference>
<dbReference type="GO" id="GO:0051117">
    <property type="term" value="F:ATPase binding"/>
    <property type="evidence" value="ECO:0007669"/>
    <property type="project" value="InterPro"/>
</dbReference>
<evidence type="ECO:0000313" key="3">
    <source>
        <dbReference type="EMBL" id="KAH0464076.1"/>
    </source>
</evidence>
<evidence type="ECO:0000313" key="4">
    <source>
        <dbReference type="Proteomes" id="UP000775213"/>
    </source>
</evidence>
<evidence type="ECO:0000256" key="1">
    <source>
        <dbReference type="SAM" id="MobiDB-lite"/>
    </source>
</evidence>
<feature type="compositionally biased region" description="Basic residues" evidence="1">
    <location>
        <begin position="291"/>
        <end position="303"/>
    </location>
</feature>
<dbReference type="EMBL" id="JAGFBR010000007">
    <property type="protein sequence ID" value="KAH0464076.1"/>
    <property type="molecule type" value="Genomic_DNA"/>
</dbReference>
<reference evidence="3 4" key="1">
    <citation type="journal article" date="2021" name="Hortic Res">
        <title>Chromosome-scale assembly of the Dendrobium chrysotoxum genome enhances the understanding of orchid evolution.</title>
        <authorList>
            <person name="Zhang Y."/>
            <person name="Zhang G.Q."/>
            <person name="Zhang D."/>
            <person name="Liu X.D."/>
            <person name="Xu X.Y."/>
            <person name="Sun W.H."/>
            <person name="Yu X."/>
            <person name="Zhu X."/>
            <person name="Wang Z.W."/>
            <person name="Zhao X."/>
            <person name="Zhong W.Y."/>
            <person name="Chen H."/>
            <person name="Yin W.L."/>
            <person name="Huang T."/>
            <person name="Niu S.C."/>
            <person name="Liu Z.J."/>
        </authorList>
    </citation>
    <scope>NUCLEOTIDE SEQUENCE [LARGE SCALE GENOMIC DNA]</scope>
    <source>
        <strain evidence="3">Lindl</strain>
    </source>
</reference>
<feature type="domain" description="UBX" evidence="2">
    <location>
        <begin position="153"/>
        <end position="229"/>
    </location>
</feature>
<dbReference type="SUPFAM" id="SSF54236">
    <property type="entry name" value="Ubiquitin-like"/>
    <property type="match status" value="1"/>
</dbReference>
<feature type="region of interest" description="Disordered" evidence="1">
    <location>
        <begin position="272"/>
        <end position="303"/>
    </location>
</feature>
<dbReference type="PANTHER" id="PTHR47557">
    <property type="entry name" value="PLANT UBX DOMAIN-CONTAINING PROTEIN 1"/>
    <property type="match status" value="1"/>
</dbReference>
<organism evidence="3 4">
    <name type="scientific">Dendrobium chrysotoxum</name>
    <name type="common">Orchid</name>
    <dbReference type="NCBI Taxonomy" id="161865"/>
    <lineage>
        <taxon>Eukaryota</taxon>
        <taxon>Viridiplantae</taxon>
        <taxon>Streptophyta</taxon>
        <taxon>Embryophyta</taxon>
        <taxon>Tracheophyta</taxon>
        <taxon>Spermatophyta</taxon>
        <taxon>Magnoliopsida</taxon>
        <taxon>Liliopsida</taxon>
        <taxon>Asparagales</taxon>
        <taxon>Orchidaceae</taxon>
        <taxon>Epidendroideae</taxon>
        <taxon>Malaxideae</taxon>
        <taxon>Dendrobiinae</taxon>
        <taxon>Dendrobium</taxon>
    </lineage>
</organism>
<dbReference type="InterPro" id="IPR044232">
    <property type="entry name" value="PUX1"/>
</dbReference>
<keyword evidence="4" id="KW-1185">Reference proteome</keyword>
<feature type="compositionally biased region" description="Basic and acidic residues" evidence="1">
    <location>
        <begin position="272"/>
        <end position="285"/>
    </location>
</feature>
<dbReference type="Pfam" id="PF00789">
    <property type="entry name" value="UBX"/>
    <property type="match status" value="1"/>
</dbReference>
<name>A0AAV7H6C0_DENCH</name>
<dbReference type="PROSITE" id="PS50033">
    <property type="entry name" value="UBX"/>
    <property type="match status" value="1"/>
</dbReference>
<dbReference type="CDD" id="cd16118">
    <property type="entry name" value="UBX2_UBXN9"/>
    <property type="match status" value="1"/>
</dbReference>
<protein>
    <recommendedName>
        <fullName evidence="2">UBX domain-containing protein</fullName>
    </recommendedName>
</protein>